<dbReference type="Proteomes" id="UP001165044">
    <property type="component" value="Unassembled WGS sequence"/>
</dbReference>
<proteinExistence type="inferred from homology"/>
<keyword evidence="8" id="KW-1185">Reference proteome</keyword>
<dbReference type="EMBL" id="BSDC01000002">
    <property type="protein sequence ID" value="GLH67297.1"/>
    <property type="molecule type" value="Genomic_DNA"/>
</dbReference>
<evidence type="ECO:0000259" key="6">
    <source>
        <dbReference type="Pfam" id="PF07687"/>
    </source>
</evidence>
<protein>
    <submittedName>
        <fullName evidence="7">Acetylornithine deacetylase</fullName>
    </submittedName>
</protein>
<dbReference type="SUPFAM" id="SSF55031">
    <property type="entry name" value="Bacterial exopeptidase dimerisation domain"/>
    <property type="match status" value="1"/>
</dbReference>
<keyword evidence="5" id="KW-0862">Zinc</keyword>
<evidence type="ECO:0000256" key="4">
    <source>
        <dbReference type="ARBA" id="ARBA00022801"/>
    </source>
</evidence>
<dbReference type="InterPro" id="IPR036264">
    <property type="entry name" value="Bact_exopeptidase_dim_dom"/>
</dbReference>
<comment type="cofactor">
    <cofactor evidence="1">
        <name>Zn(2+)</name>
        <dbReference type="ChEBI" id="CHEBI:29105"/>
    </cofactor>
</comment>
<keyword evidence="3" id="KW-0479">Metal-binding</keyword>
<reference evidence="7" key="1">
    <citation type="journal article" date="2023" name="Antonie Van Leeuwenhoek">
        <title>Mesoterricola silvestris gen. nov., sp. nov., Mesoterricola sediminis sp. nov., Geothrix oryzae sp. nov., Geothrix edaphica sp. nov., Geothrix rubra sp. nov., and Geothrix limicola sp. nov., six novel members of Acidobacteriota isolated from soils.</title>
        <authorList>
            <person name="Itoh H."/>
            <person name="Sugisawa Y."/>
            <person name="Mise K."/>
            <person name="Xu Z."/>
            <person name="Kuniyasu M."/>
            <person name="Ushijima N."/>
            <person name="Kawano K."/>
            <person name="Kobayashi E."/>
            <person name="Shiratori Y."/>
            <person name="Masuda Y."/>
            <person name="Senoo K."/>
        </authorList>
    </citation>
    <scope>NUCLEOTIDE SEQUENCE</scope>
    <source>
        <strain evidence="7">Red802</strain>
    </source>
</reference>
<dbReference type="Gene3D" id="3.30.70.360">
    <property type="match status" value="1"/>
</dbReference>
<dbReference type="InterPro" id="IPR002933">
    <property type="entry name" value="Peptidase_M20"/>
</dbReference>
<comment type="caution">
    <text evidence="7">The sequence shown here is derived from an EMBL/GenBank/DDBJ whole genome shotgun (WGS) entry which is preliminary data.</text>
</comment>
<feature type="domain" description="Peptidase M20 dimerisation" evidence="6">
    <location>
        <begin position="162"/>
        <end position="257"/>
    </location>
</feature>
<sequence length="351" mass="38536">MTVPQPDPERIARWTLQLCQVDSTTGQEAALIPLLTGMFRDLGARVLWQTVEGGRRNLLATWGDPKLLFSTHLDTVPPYLPPRREAGRLWGRGTCDAKGILATMMETIRLLLAEGRRDLAFLGVVGEETDSLGARIALDLKRTLPDLLGVINGEPTGNVLATGQRGSAHLCLRCRGRAAHSGTPEEGLNAAFPMFDWISDLRRLPGRVDPVLGPEVWNLGTLKTGRAINVVPDEAETRLFARTVAGSTFVQDVQRLRPEVGEVDVLFERGPEVFPRLEGFPTAPVPFGSDAPTLRNLARSRFVVMTGPGSIRVAHTEDEFLDLAEAVTGARQYLDLTRYLLDRPQGSDYVI</sequence>
<evidence type="ECO:0000313" key="8">
    <source>
        <dbReference type="Proteomes" id="UP001165044"/>
    </source>
</evidence>
<dbReference type="PANTHER" id="PTHR43808">
    <property type="entry name" value="ACETYLORNITHINE DEACETYLASE"/>
    <property type="match status" value="1"/>
</dbReference>
<evidence type="ECO:0000256" key="3">
    <source>
        <dbReference type="ARBA" id="ARBA00022723"/>
    </source>
</evidence>
<evidence type="ECO:0000256" key="1">
    <source>
        <dbReference type="ARBA" id="ARBA00001947"/>
    </source>
</evidence>
<keyword evidence="4" id="KW-0378">Hydrolase</keyword>
<comment type="similarity">
    <text evidence="2">Belongs to the peptidase M20A family.</text>
</comment>
<evidence type="ECO:0000256" key="5">
    <source>
        <dbReference type="ARBA" id="ARBA00022833"/>
    </source>
</evidence>
<dbReference type="SUPFAM" id="SSF53187">
    <property type="entry name" value="Zn-dependent exopeptidases"/>
    <property type="match status" value="1"/>
</dbReference>
<dbReference type="Pfam" id="PF07687">
    <property type="entry name" value="M20_dimer"/>
    <property type="match status" value="1"/>
</dbReference>
<dbReference type="InterPro" id="IPR011650">
    <property type="entry name" value="Peptidase_M20_dimer"/>
</dbReference>
<evidence type="ECO:0000256" key="2">
    <source>
        <dbReference type="ARBA" id="ARBA00006247"/>
    </source>
</evidence>
<dbReference type="RefSeq" id="WP_285608341.1">
    <property type="nucleotide sequence ID" value="NZ_BSDC01000002.1"/>
</dbReference>
<dbReference type="Pfam" id="PF01546">
    <property type="entry name" value="Peptidase_M20"/>
    <property type="match status" value="1"/>
</dbReference>
<dbReference type="Gene3D" id="3.40.630.10">
    <property type="entry name" value="Zn peptidases"/>
    <property type="match status" value="1"/>
</dbReference>
<dbReference type="InterPro" id="IPR050072">
    <property type="entry name" value="Peptidase_M20A"/>
</dbReference>
<organism evidence="7 8">
    <name type="scientific">Geothrix edaphica</name>
    <dbReference type="NCBI Taxonomy" id="2927976"/>
    <lineage>
        <taxon>Bacteria</taxon>
        <taxon>Pseudomonadati</taxon>
        <taxon>Acidobacteriota</taxon>
        <taxon>Holophagae</taxon>
        <taxon>Holophagales</taxon>
        <taxon>Holophagaceae</taxon>
        <taxon>Geothrix</taxon>
    </lineage>
</organism>
<accession>A0ABQ5PXV1</accession>
<gene>
    <name evidence="7" type="primary">argE_1</name>
    <name evidence="7" type="ORF">GETHED_16610</name>
</gene>
<name>A0ABQ5PXV1_9BACT</name>
<dbReference type="PANTHER" id="PTHR43808:SF8">
    <property type="entry name" value="PEPTIDASE M20 DIMERISATION DOMAIN-CONTAINING PROTEIN"/>
    <property type="match status" value="1"/>
</dbReference>
<evidence type="ECO:0000313" key="7">
    <source>
        <dbReference type="EMBL" id="GLH67297.1"/>
    </source>
</evidence>